<dbReference type="EMBL" id="FNAP01000006">
    <property type="protein sequence ID" value="SDE41339.1"/>
    <property type="molecule type" value="Genomic_DNA"/>
</dbReference>
<sequence>MSPQTKTATRDIVTPVTIVLFVVSTVTGIMLLFHWQSGLVKFSHEWLSLVFSAIAIWHLVKNWRAFTAYLKRRLPLAAFGLSLAVSVIVTGMTGMPDGGGPRAVFAALSGATVADAAPAFGLAPDQALAILEAQGAAGAADETLSVIAARAGMRGAEAVMLLASRSGEGAL</sequence>
<keyword evidence="1" id="KW-1133">Transmembrane helix</keyword>
<accession>A0A1G7CPW7</accession>
<gene>
    <name evidence="3" type="ORF">SAMN05421720_106170</name>
</gene>
<dbReference type="Proteomes" id="UP000199412">
    <property type="component" value="Unassembled WGS sequence"/>
</dbReference>
<dbReference type="InterPro" id="IPR016174">
    <property type="entry name" value="Di-haem_cyt_TM"/>
</dbReference>
<dbReference type="GO" id="GO:0016020">
    <property type="term" value="C:membrane"/>
    <property type="evidence" value="ECO:0007669"/>
    <property type="project" value="InterPro"/>
</dbReference>
<name>A0A1G7CPW7_9PROT</name>
<evidence type="ECO:0000259" key="2">
    <source>
        <dbReference type="Pfam" id="PF14358"/>
    </source>
</evidence>
<reference evidence="3 4" key="1">
    <citation type="submission" date="2016-10" db="EMBL/GenBank/DDBJ databases">
        <authorList>
            <person name="de Groot N.N."/>
        </authorList>
    </citation>
    <scope>NUCLEOTIDE SEQUENCE [LARGE SCALE GENOMIC DNA]</scope>
    <source>
        <strain evidence="3 4">ATCC 700224</strain>
    </source>
</reference>
<feature type="transmembrane region" description="Helical" evidence="1">
    <location>
        <begin position="76"/>
        <end position="95"/>
    </location>
</feature>
<keyword evidence="4" id="KW-1185">Reference proteome</keyword>
<organism evidence="3 4">
    <name type="scientific">Rhodospira trueperi</name>
    <dbReference type="NCBI Taxonomy" id="69960"/>
    <lineage>
        <taxon>Bacteria</taxon>
        <taxon>Pseudomonadati</taxon>
        <taxon>Pseudomonadota</taxon>
        <taxon>Alphaproteobacteria</taxon>
        <taxon>Rhodospirillales</taxon>
        <taxon>Rhodospirillaceae</taxon>
        <taxon>Rhodospira</taxon>
    </lineage>
</organism>
<keyword evidence="1" id="KW-0472">Membrane</keyword>
<dbReference type="Gene3D" id="1.20.810.10">
    <property type="entry name" value="Cytochrome Bc1 Complex, Chain C"/>
    <property type="match status" value="1"/>
</dbReference>
<dbReference type="Pfam" id="PF14358">
    <property type="entry name" value="DUF4405"/>
    <property type="match status" value="1"/>
</dbReference>
<dbReference type="RefSeq" id="WP_245699169.1">
    <property type="nucleotide sequence ID" value="NZ_FNAP01000006.1"/>
</dbReference>
<dbReference type="InterPro" id="IPR027387">
    <property type="entry name" value="Cytb/b6-like_sf"/>
</dbReference>
<dbReference type="InterPro" id="IPR025517">
    <property type="entry name" value="DUF4405"/>
</dbReference>
<dbReference type="AlphaFoldDB" id="A0A1G7CPW7"/>
<protein>
    <recommendedName>
        <fullName evidence="2">Flavinylation-associated cytochrome domain-containing protein</fullName>
    </recommendedName>
</protein>
<proteinExistence type="predicted"/>
<dbReference type="SUPFAM" id="SSF81342">
    <property type="entry name" value="Transmembrane di-heme cytochromes"/>
    <property type="match status" value="1"/>
</dbReference>
<feature type="domain" description="Flavinylation-associated cytochrome" evidence="2">
    <location>
        <begin position="12"/>
        <end position="63"/>
    </location>
</feature>
<feature type="transmembrane region" description="Helical" evidence="1">
    <location>
        <begin position="12"/>
        <end position="34"/>
    </location>
</feature>
<dbReference type="GO" id="GO:0022904">
    <property type="term" value="P:respiratory electron transport chain"/>
    <property type="evidence" value="ECO:0007669"/>
    <property type="project" value="InterPro"/>
</dbReference>
<evidence type="ECO:0000256" key="1">
    <source>
        <dbReference type="SAM" id="Phobius"/>
    </source>
</evidence>
<evidence type="ECO:0000313" key="4">
    <source>
        <dbReference type="Proteomes" id="UP000199412"/>
    </source>
</evidence>
<keyword evidence="1" id="KW-0812">Transmembrane</keyword>
<feature type="transmembrane region" description="Helical" evidence="1">
    <location>
        <begin position="46"/>
        <end position="64"/>
    </location>
</feature>
<evidence type="ECO:0000313" key="3">
    <source>
        <dbReference type="EMBL" id="SDE41339.1"/>
    </source>
</evidence>
<dbReference type="STRING" id="69960.SAMN05421720_106170"/>